<dbReference type="Proteomes" id="UP000531561">
    <property type="component" value="Unassembled WGS sequence"/>
</dbReference>
<dbReference type="InterPro" id="IPR011701">
    <property type="entry name" value="MFS"/>
</dbReference>
<evidence type="ECO:0000256" key="2">
    <source>
        <dbReference type="ARBA" id="ARBA00022692"/>
    </source>
</evidence>
<accession>A0A8H6EM13</accession>
<feature type="transmembrane region" description="Helical" evidence="6">
    <location>
        <begin position="435"/>
        <end position="456"/>
    </location>
</feature>
<feature type="region of interest" description="Disordered" evidence="5">
    <location>
        <begin position="1"/>
        <end position="62"/>
    </location>
</feature>
<comment type="caution">
    <text evidence="8">The sequence shown here is derived from an EMBL/GenBank/DDBJ whole genome shotgun (WGS) entry which is preliminary data.</text>
</comment>
<dbReference type="GeneID" id="59255578"/>
<evidence type="ECO:0000313" key="8">
    <source>
        <dbReference type="EMBL" id="KAF5877094.1"/>
    </source>
</evidence>
<dbReference type="PANTHER" id="PTHR23501">
    <property type="entry name" value="MAJOR FACILITATOR SUPERFAMILY"/>
    <property type="match status" value="1"/>
</dbReference>
<feature type="transmembrane region" description="Helical" evidence="6">
    <location>
        <begin position="148"/>
        <end position="166"/>
    </location>
</feature>
<dbReference type="InterPro" id="IPR036259">
    <property type="entry name" value="MFS_trans_sf"/>
</dbReference>
<keyword evidence="9" id="KW-1185">Reference proteome</keyword>
<evidence type="ECO:0000313" key="9">
    <source>
        <dbReference type="Proteomes" id="UP000531561"/>
    </source>
</evidence>
<reference evidence="8 9" key="1">
    <citation type="journal article" date="2020" name="Phytopathology">
        <title>A high-quality genome resource of Botrytis fragariae, a new and rapidly spreading fungal pathogen causing strawberry gray mold in the U.S.A.</title>
        <authorList>
            <person name="Wu Y."/>
            <person name="Saski C.A."/>
            <person name="Schnabel G."/>
            <person name="Xiao S."/>
            <person name="Hu M."/>
        </authorList>
    </citation>
    <scope>NUCLEOTIDE SEQUENCE [LARGE SCALE GENOMIC DNA]</scope>
    <source>
        <strain evidence="8 9">BVB16</strain>
    </source>
</reference>
<feature type="transmembrane region" description="Helical" evidence="6">
    <location>
        <begin position="379"/>
        <end position="399"/>
    </location>
</feature>
<feature type="transmembrane region" description="Helical" evidence="6">
    <location>
        <begin position="172"/>
        <end position="193"/>
    </location>
</feature>
<sequence length="605" mass="64182">MGGNGIAGKRHGNGMSDERTSLLGHSESRDRVDGDEDTLTGGQSGGDDAISNDEEDNEDKANQQVGKLRAILISISVFGLIFLQGEFPSYSSGTSNMSGISTTQSKIAEDLNSFAEASWFTSTYLIALSSMSPVAARLAQIFSPRNCILTAALLFSIGGIVTSQAPDLKTFLIGRAISGIGGAGIMTISFILILELTTKKRRGIFIGLANSGFTVGVSLGAVVWGALLPVVGWRALFLFQSPLAILSGIGIYFSIPKSFTSGQKSIDGASITSKLAKIDYLGSLFLVTTIILFLYGLSSPQIEWLPILCSLLTLILFLYIELKIATDPIIPIAVLKSRGALLSCISQLGTMAARWTVLFYTPVYAISIRGWSPASAGSILIPTNLGFALGGIAAGAFHIKRAGSFWLPSLLTLLLFSTTLLFFSFLSTPSTPTPLYLLLALLNGLAIGSALNYTLAHLLHLTPPSTHFISTSLLTTFRGFAGSFGSAIGGGAFIRVLQSQLREGFSRNGGLEGKEELVRKLLGSPALVGQLEGVEREVVVKAYGEGFRVLWLGAAVVAFLMVGVQAATGWENPEVENTKGEDRLEVGNGLGVENELWEEGMEEGV</sequence>
<dbReference type="PANTHER" id="PTHR23501:SF6">
    <property type="entry name" value="MULTIDRUG TRANSPORTER, PUTATIVE (AFU_ORTHOLOGUE AFUA_3G14560)-RELATED"/>
    <property type="match status" value="1"/>
</dbReference>
<dbReference type="AlphaFoldDB" id="A0A8H6EM13"/>
<feature type="transmembrane region" description="Helical" evidence="6">
    <location>
        <begin position="304"/>
        <end position="322"/>
    </location>
</feature>
<keyword evidence="3 6" id="KW-1133">Transmembrane helix</keyword>
<dbReference type="Pfam" id="PF07690">
    <property type="entry name" value="MFS_1"/>
    <property type="match status" value="1"/>
</dbReference>
<dbReference type="RefSeq" id="XP_037196040.1">
    <property type="nucleotide sequence ID" value="XM_037331886.1"/>
</dbReference>
<keyword evidence="2 6" id="KW-0812">Transmembrane</keyword>
<dbReference type="Gene3D" id="1.20.1250.20">
    <property type="entry name" value="MFS general substrate transporter like domains"/>
    <property type="match status" value="2"/>
</dbReference>
<dbReference type="SUPFAM" id="SSF103473">
    <property type="entry name" value="MFS general substrate transporter"/>
    <property type="match status" value="1"/>
</dbReference>
<comment type="subcellular location">
    <subcellularLocation>
        <location evidence="1">Membrane</location>
        <topology evidence="1">Multi-pass membrane protein</topology>
    </subcellularLocation>
</comment>
<evidence type="ECO:0000259" key="7">
    <source>
        <dbReference type="PROSITE" id="PS50850"/>
    </source>
</evidence>
<evidence type="ECO:0000256" key="5">
    <source>
        <dbReference type="SAM" id="MobiDB-lite"/>
    </source>
</evidence>
<dbReference type="EMBL" id="JABFCT010000003">
    <property type="protein sequence ID" value="KAF5877094.1"/>
    <property type="molecule type" value="Genomic_DNA"/>
</dbReference>
<feature type="domain" description="Major facilitator superfamily (MFS) profile" evidence="7">
    <location>
        <begin position="77"/>
        <end position="569"/>
    </location>
</feature>
<dbReference type="GO" id="GO:0000329">
    <property type="term" value="C:fungal-type vacuole membrane"/>
    <property type="evidence" value="ECO:0007669"/>
    <property type="project" value="TreeGrafter"/>
</dbReference>
<feature type="transmembrane region" description="Helical" evidence="6">
    <location>
        <begin position="205"/>
        <end position="227"/>
    </location>
</feature>
<name>A0A8H6EM13_9HELO</name>
<feature type="transmembrane region" description="Helical" evidence="6">
    <location>
        <begin position="70"/>
        <end position="87"/>
    </location>
</feature>
<feature type="transmembrane region" description="Helical" evidence="6">
    <location>
        <begin position="280"/>
        <end position="298"/>
    </location>
</feature>
<protein>
    <submittedName>
        <fullName evidence="8">Putative mfs multidrug transporter protein</fullName>
    </submittedName>
</protein>
<evidence type="ECO:0000256" key="3">
    <source>
        <dbReference type="ARBA" id="ARBA00022989"/>
    </source>
</evidence>
<dbReference type="GO" id="GO:0015174">
    <property type="term" value="F:basic amino acid transmembrane transporter activity"/>
    <property type="evidence" value="ECO:0007669"/>
    <property type="project" value="TreeGrafter"/>
</dbReference>
<feature type="transmembrane region" description="Helical" evidence="6">
    <location>
        <begin position="476"/>
        <end position="497"/>
    </location>
</feature>
<feature type="transmembrane region" description="Helical" evidence="6">
    <location>
        <begin position="117"/>
        <end position="136"/>
    </location>
</feature>
<dbReference type="InterPro" id="IPR020846">
    <property type="entry name" value="MFS_dom"/>
</dbReference>
<evidence type="ECO:0000256" key="6">
    <source>
        <dbReference type="SAM" id="Phobius"/>
    </source>
</evidence>
<feature type="transmembrane region" description="Helical" evidence="6">
    <location>
        <begin position="405"/>
        <end position="423"/>
    </location>
</feature>
<keyword evidence="4 6" id="KW-0472">Membrane</keyword>
<proteinExistence type="predicted"/>
<dbReference type="OrthoDB" id="4160219at2759"/>
<evidence type="ECO:0000256" key="1">
    <source>
        <dbReference type="ARBA" id="ARBA00004141"/>
    </source>
</evidence>
<organism evidence="8 9">
    <name type="scientific">Botrytis fragariae</name>
    <dbReference type="NCBI Taxonomy" id="1964551"/>
    <lineage>
        <taxon>Eukaryota</taxon>
        <taxon>Fungi</taxon>
        <taxon>Dikarya</taxon>
        <taxon>Ascomycota</taxon>
        <taxon>Pezizomycotina</taxon>
        <taxon>Leotiomycetes</taxon>
        <taxon>Helotiales</taxon>
        <taxon>Sclerotiniaceae</taxon>
        <taxon>Botrytis</taxon>
    </lineage>
</organism>
<evidence type="ECO:0000256" key="4">
    <source>
        <dbReference type="ARBA" id="ARBA00023136"/>
    </source>
</evidence>
<feature type="compositionally biased region" description="Basic and acidic residues" evidence="5">
    <location>
        <begin position="16"/>
        <end position="32"/>
    </location>
</feature>
<gene>
    <name evidence="8" type="ORF">Bfra_001455</name>
</gene>
<feature type="transmembrane region" description="Helical" evidence="6">
    <location>
        <begin position="233"/>
        <end position="255"/>
    </location>
</feature>
<feature type="transmembrane region" description="Helical" evidence="6">
    <location>
        <begin position="549"/>
        <end position="570"/>
    </location>
</feature>
<dbReference type="PROSITE" id="PS50850">
    <property type="entry name" value="MFS"/>
    <property type="match status" value="1"/>
</dbReference>